<gene>
    <name evidence="2" type="ORF">PVK06_030731</name>
</gene>
<evidence type="ECO:0000313" key="3">
    <source>
        <dbReference type="Proteomes" id="UP001358586"/>
    </source>
</evidence>
<feature type="compositionally biased region" description="Acidic residues" evidence="1">
    <location>
        <begin position="122"/>
        <end position="134"/>
    </location>
</feature>
<evidence type="ECO:0000256" key="1">
    <source>
        <dbReference type="SAM" id="MobiDB-lite"/>
    </source>
</evidence>
<feature type="compositionally biased region" description="Basic and acidic residues" evidence="1">
    <location>
        <begin position="97"/>
        <end position="111"/>
    </location>
</feature>
<accession>A0ABR0NP30</accession>
<dbReference type="Proteomes" id="UP001358586">
    <property type="component" value="Chromosome 9"/>
</dbReference>
<feature type="region of interest" description="Disordered" evidence="1">
    <location>
        <begin position="55"/>
        <end position="134"/>
    </location>
</feature>
<proteinExistence type="predicted"/>
<feature type="compositionally biased region" description="Low complexity" evidence="1">
    <location>
        <begin position="73"/>
        <end position="82"/>
    </location>
</feature>
<protein>
    <submittedName>
        <fullName evidence="2">Uncharacterized protein</fullName>
    </submittedName>
</protein>
<evidence type="ECO:0000313" key="2">
    <source>
        <dbReference type="EMBL" id="KAK5803090.1"/>
    </source>
</evidence>
<dbReference type="EMBL" id="JARKNE010000009">
    <property type="protein sequence ID" value="KAK5803090.1"/>
    <property type="molecule type" value="Genomic_DNA"/>
</dbReference>
<comment type="caution">
    <text evidence="2">The sequence shown here is derived from an EMBL/GenBank/DDBJ whole genome shotgun (WGS) entry which is preliminary data.</text>
</comment>
<reference evidence="2 3" key="1">
    <citation type="submission" date="2023-03" db="EMBL/GenBank/DDBJ databases">
        <title>WGS of Gossypium arboreum.</title>
        <authorList>
            <person name="Yu D."/>
        </authorList>
    </citation>
    <scope>NUCLEOTIDE SEQUENCE [LARGE SCALE GENOMIC DNA]</scope>
    <source>
        <tissue evidence="2">Leaf</tissue>
    </source>
</reference>
<feature type="compositionally biased region" description="Gly residues" evidence="1">
    <location>
        <begin position="57"/>
        <end position="72"/>
    </location>
</feature>
<keyword evidence="3" id="KW-1185">Reference proteome</keyword>
<name>A0ABR0NP30_GOSAR</name>
<sequence>MFVEEEYYINLYVGSTIDMLNYWVKHKEIDLYVEHEIDTTFFVADNLLLTATSIEGSGDGNQGGEGGEGLNGEGVEVVGSKSGEVEIDEGGEGVEGLNREGVDVDGSKDGEDAGGLNSGVEEANEERFEDESDSDLQKENVYLMKIQAEVPEEVEGEGLNDRVARKEEGNGIEYFDSDDYGSILGSNDDGNNDAYRRISRFPTYNPDLASSHFCIGMLFKDGE</sequence>
<organism evidence="2 3">
    <name type="scientific">Gossypium arboreum</name>
    <name type="common">Tree cotton</name>
    <name type="synonym">Gossypium nanking</name>
    <dbReference type="NCBI Taxonomy" id="29729"/>
    <lineage>
        <taxon>Eukaryota</taxon>
        <taxon>Viridiplantae</taxon>
        <taxon>Streptophyta</taxon>
        <taxon>Embryophyta</taxon>
        <taxon>Tracheophyta</taxon>
        <taxon>Spermatophyta</taxon>
        <taxon>Magnoliopsida</taxon>
        <taxon>eudicotyledons</taxon>
        <taxon>Gunneridae</taxon>
        <taxon>Pentapetalae</taxon>
        <taxon>rosids</taxon>
        <taxon>malvids</taxon>
        <taxon>Malvales</taxon>
        <taxon>Malvaceae</taxon>
        <taxon>Malvoideae</taxon>
        <taxon>Gossypium</taxon>
    </lineage>
</organism>